<feature type="compositionally biased region" description="Acidic residues" evidence="1">
    <location>
        <begin position="16"/>
        <end position="42"/>
    </location>
</feature>
<dbReference type="Pfam" id="PF04795">
    <property type="entry name" value="PAPA-1"/>
    <property type="match status" value="1"/>
</dbReference>
<evidence type="ECO:0000313" key="4">
    <source>
        <dbReference type="Proteomes" id="UP000186594"/>
    </source>
</evidence>
<dbReference type="OMA" id="FIIMPKY"/>
<keyword evidence="4" id="KW-1185">Reference proteome</keyword>
<feature type="region of interest" description="Disordered" evidence="1">
    <location>
        <begin position="1"/>
        <end position="103"/>
    </location>
</feature>
<evidence type="ECO:0000313" key="3">
    <source>
        <dbReference type="EMBL" id="OLL22149.1"/>
    </source>
</evidence>
<comment type="caution">
    <text evidence="3">The sequence shown here is derived from an EMBL/GenBank/DDBJ whole genome shotgun (WGS) entry which is preliminary data.</text>
</comment>
<dbReference type="Proteomes" id="UP000186594">
    <property type="component" value="Unassembled WGS sequence"/>
</dbReference>
<dbReference type="InterPro" id="IPR029523">
    <property type="entry name" value="INO80B/Ies2"/>
</dbReference>
<dbReference type="PANTHER" id="PTHR21561">
    <property type="entry name" value="INO80 COMPLEX SUBUNIT B"/>
    <property type="match status" value="1"/>
</dbReference>
<proteinExistence type="predicted"/>
<evidence type="ECO:0000256" key="1">
    <source>
        <dbReference type="SAM" id="MobiDB-lite"/>
    </source>
</evidence>
<evidence type="ECO:0000259" key="2">
    <source>
        <dbReference type="SMART" id="SM01406"/>
    </source>
</evidence>
<dbReference type="STRING" id="1198029.A0A1U7LHM7"/>
<organism evidence="3 4">
    <name type="scientific">Neolecta irregularis (strain DAH-3)</name>
    <dbReference type="NCBI Taxonomy" id="1198029"/>
    <lineage>
        <taxon>Eukaryota</taxon>
        <taxon>Fungi</taxon>
        <taxon>Dikarya</taxon>
        <taxon>Ascomycota</taxon>
        <taxon>Taphrinomycotina</taxon>
        <taxon>Neolectales</taxon>
        <taxon>Neolectaceae</taxon>
        <taxon>Neolecta</taxon>
    </lineage>
</organism>
<feature type="domain" description="INO80 complex subunit B-like conserved region" evidence="2">
    <location>
        <begin position="164"/>
        <end position="249"/>
    </location>
</feature>
<dbReference type="PANTHER" id="PTHR21561:SF12">
    <property type="entry name" value="INO80 COMPLEX SUBUNIT B"/>
    <property type="match status" value="1"/>
</dbReference>
<dbReference type="GO" id="GO:0006338">
    <property type="term" value="P:chromatin remodeling"/>
    <property type="evidence" value="ECO:0007669"/>
    <property type="project" value="InterPro"/>
</dbReference>
<accession>A0A1U7LHM7</accession>
<feature type="region of interest" description="Disordered" evidence="1">
    <location>
        <begin position="213"/>
        <end position="233"/>
    </location>
</feature>
<gene>
    <name evidence="3" type="ORF">NEOLI_002127</name>
</gene>
<dbReference type="AlphaFoldDB" id="A0A1U7LHM7"/>
<protein>
    <submittedName>
        <fullName evidence="3">INO80 complex subunit 2</fullName>
    </submittedName>
</protein>
<dbReference type="OrthoDB" id="2021186at2759"/>
<dbReference type="SMART" id="SM01406">
    <property type="entry name" value="PAPA-1"/>
    <property type="match status" value="1"/>
</dbReference>
<dbReference type="EMBL" id="LXFE01003829">
    <property type="protein sequence ID" value="OLL22149.1"/>
    <property type="molecule type" value="Genomic_DNA"/>
</dbReference>
<feature type="compositionally biased region" description="Acidic residues" evidence="1">
    <location>
        <begin position="89"/>
        <end position="103"/>
    </location>
</feature>
<name>A0A1U7LHM7_NEOID</name>
<reference evidence="3 4" key="1">
    <citation type="submission" date="2016-04" db="EMBL/GenBank/DDBJ databases">
        <title>Evolutionary innovation and constraint leading to complex multicellularity in the Ascomycota.</title>
        <authorList>
            <person name="Cisse O."/>
            <person name="Nguyen A."/>
            <person name="Hewitt D.A."/>
            <person name="Jedd G."/>
            <person name="Stajich J.E."/>
        </authorList>
    </citation>
    <scope>NUCLEOTIDE SEQUENCE [LARGE SCALE GENOMIC DNA]</scope>
    <source>
        <strain evidence="3 4">DAH-3</strain>
    </source>
</reference>
<sequence length="305" mass="33944">MSRRASNRIVPSESSVAEEDPFSSDLSELDSSDPGEDDDEDVTLTPGTFRTPRLKIKLNVPLEKDRIVSSNKGKGAKQRRAGRSLDSESSGDELNLADDVEMEDDVDIGDNQDVEIEFDSFESTPAPEISKMTKRQRAKVEDHGDTLLELSNAPQTRKTLTAEEQALRRSEIARKRKNHTEQKLEEEKVDTINRLLKKQAVRRKSKKIEEDVGADDDVSTAGQQLPPRPISTRWIDNKDGTVLGVPDAWLETRFGEFFASQAKIQPPKPRDRCASCGGEGKYRSIAFSGKRACSIQCLKVVEGKG</sequence>
<dbReference type="InterPro" id="IPR006880">
    <property type="entry name" value="INO80B_C"/>
</dbReference>
<dbReference type="GO" id="GO:0031011">
    <property type="term" value="C:Ino80 complex"/>
    <property type="evidence" value="ECO:0007669"/>
    <property type="project" value="InterPro"/>
</dbReference>